<evidence type="ECO:0000313" key="5">
    <source>
        <dbReference type="EMBL" id="GMT17265.1"/>
    </source>
</evidence>
<keyword evidence="1" id="KW-1015">Disulfide bond</keyword>
<evidence type="ECO:0000313" key="6">
    <source>
        <dbReference type="Proteomes" id="UP001432322"/>
    </source>
</evidence>
<dbReference type="GO" id="GO:0004252">
    <property type="term" value="F:serine-type endopeptidase activity"/>
    <property type="evidence" value="ECO:0007669"/>
    <property type="project" value="InterPro"/>
</dbReference>
<feature type="domain" description="Peptidase S1" evidence="3">
    <location>
        <begin position="52"/>
        <end position="281"/>
    </location>
</feature>
<sequence length="286" mass="30278">SHLLLLALASTAAAQSCGRVYYNEQPAASAMALAANLTGAGNATGIQTGEAMVGGYQASSGSWPWVVSICEKDWFGSCVFQGQGAIISQNYVITAATAVTGSKASNYYVRVGTIDNGSGGHLIQVANHWFVANADTYDNICILELGQPIQFNNYAQPICLPANDDGMITPGNTAWFTAWGHSTNVGTIQTNLHQAKMPFVSNNVCSNKYSNFHTNTQICAGGDGVTTCDNDKGGPLVNKKNGVWYLYGISDTHDYALAGCNSATVFSRVTHFCSYISSNYGVSCID</sequence>
<evidence type="ECO:0000256" key="1">
    <source>
        <dbReference type="ARBA" id="ARBA00023157"/>
    </source>
</evidence>
<dbReference type="PROSITE" id="PS50240">
    <property type="entry name" value="TRYPSIN_DOM"/>
    <property type="match status" value="1"/>
</dbReference>
<dbReference type="InterPro" id="IPR043504">
    <property type="entry name" value="Peptidase_S1_PA_chymotrypsin"/>
</dbReference>
<dbReference type="Pfam" id="PF00089">
    <property type="entry name" value="Trypsin"/>
    <property type="match status" value="1"/>
</dbReference>
<gene>
    <name evidence="4" type="ORF">PFISCL1PPCAC_8561</name>
    <name evidence="5" type="ORF">PFISCL1PPCAC_8562</name>
</gene>
<proteinExistence type="inferred from homology"/>
<dbReference type="InterPro" id="IPR009003">
    <property type="entry name" value="Peptidase_S1_PA"/>
</dbReference>
<accession>A0AAV5VFP9</accession>
<keyword evidence="6" id="KW-1185">Reference proteome</keyword>
<dbReference type="PANTHER" id="PTHR24256">
    <property type="entry name" value="TRYPTASE-RELATED"/>
    <property type="match status" value="1"/>
</dbReference>
<protein>
    <recommendedName>
        <fullName evidence="3">Peptidase S1 domain-containing protein</fullName>
    </recommendedName>
</protein>
<dbReference type="EMBL" id="BTSY01000003">
    <property type="protein sequence ID" value="GMT17265.1"/>
    <property type="molecule type" value="Genomic_DNA"/>
</dbReference>
<dbReference type="InterPro" id="IPR001314">
    <property type="entry name" value="Peptidase_S1A"/>
</dbReference>
<evidence type="ECO:0000313" key="4">
    <source>
        <dbReference type="EMBL" id="GMT17264.1"/>
    </source>
</evidence>
<dbReference type="Proteomes" id="UP001432322">
    <property type="component" value="Unassembled WGS sequence"/>
</dbReference>
<reference evidence="4" key="1">
    <citation type="submission" date="2023-10" db="EMBL/GenBank/DDBJ databases">
        <title>Genome assembly of Pristionchus species.</title>
        <authorList>
            <person name="Yoshida K."/>
            <person name="Sommer R.J."/>
        </authorList>
    </citation>
    <scope>NUCLEOTIDE SEQUENCE</scope>
    <source>
        <strain evidence="4">RS5133</strain>
    </source>
</reference>
<organism evidence="4 6">
    <name type="scientific">Pristionchus fissidentatus</name>
    <dbReference type="NCBI Taxonomy" id="1538716"/>
    <lineage>
        <taxon>Eukaryota</taxon>
        <taxon>Metazoa</taxon>
        <taxon>Ecdysozoa</taxon>
        <taxon>Nematoda</taxon>
        <taxon>Chromadorea</taxon>
        <taxon>Rhabditida</taxon>
        <taxon>Rhabditina</taxon>
        <taxon>Diplogasteromorpha</taxon>
        <taxon>Diplogasteroidea</taxon>
        <taxon>Neodiplogasteridae</taxon>
        <taxon>Pristionchus</taxon>
    </lineage>
</organism>
<dbReference type="GO" id="GO:0006508">
    <property type="term" value="P:proteolysis"/>
    <property type="evidence" value="ECO:0007669"/>
    <property type="project" value="InterPro"/>
</dbReference>
<dbReference type="EMBL" id="BTSY01000003">
    <property type="protein sequence ID" value="GMT17264.1"/>
    <property type="molecule type" value="Genomic_DNA"/>
</dbReference>
<dbReference type="SMART" id="SM00020">
    <property type="entry name" value="Tryp_SPc"/>
    <property type="match status" value="1"/>
</dbReference>
<dbReference type="InterPro" id="IPR001254">
    <property type="entry name" value="Trypsin_dom"/>
</dbReference>
<dbReference type="PRINTS" id="PR00722">
    <property type="entry name" value="CHYMOTRYPSIN"/>
</dbReference>
<dbReference type="SUPFAM" id="SSF50494">
    <property type="entry name" value="Trypsin-like serine proteases"/>
    <property type="match status" value="1"/>
</dbReference>
<dbReference type="AlphaFoldDB" id="A0AAV5VFP9"/>
<dbReference type="CDD" id="cd00190">
    <property type="entry name" value="Tryp_SPc"/>
    <property type="match status" value="1"/>
</dbReference>
<dbReference type="InterPro" id="IPR051487">
    <property type="entry name" value="Ser/Thr_Proteases_Immune/Dev"/>
</dbReference>
<comment type="caution">
    <text evidence="4">The sequence shown here is derived from an EMBL/GenBank/DDBJ whole genome shotgun (WGS) entry which is preliminary data.</text>
</comment>
<feature type="non-terminal residue" evidence="4">
    <location>
        <position position="1"/>
    </location>
</feature>
<name>A0AAV5VFP9_9BILA</name>
<dbReference type="Gene3D" id="2.40.10.10">
    <property type="entry name" value="Trypsin-like serine proteases"/>
    <property type="match status" value="1"/>
</dbReference>
<comment type="similarity">
    <text evidence="2">Belongs to the peptidase S1 family. CLIP subfamily.</text>
</comment>
<evidence type="ECO:0000256" key="2">
    <source>
        <dbReference type="ARBA" id="ARBA00024195"/>
    </source>
</evidence>
<evidence type="ECO:0000259" key="3">
    <source>
        <dbReference type="PROSITE" id="PS50240"/>
    </source>
</evidence>